<evidence type="ECO:0000256" key="3">
    <source>
        <dbReference type="ARBA" id="ARBA00022701"/>
    </source>
</evidence>
<evidence type="ECO:0000256" key="5">
    <source>
        <dbReference type="ARBA" id="ARBA00022840"/>
    </source>
</evidence>
<evidence type="ECO:0000313" key="10">
    <source>
        <dbReference type="Ensembl" id="ENSEBUP00000018158.1"/>
    </source>
</evidence>
<keyword evidence="7" id="KW-0413">Isomerase</keyword>
<evidence type="ECO:0000256" key="7">
    <source>
        <dbReference type="ARBA" id="ARBA00023235"/>
    </source>
</evidence>
<dbReference type="InterPro" id="IPR048611">
    <property type="entry name" value="KATNA1_MIT"/>
</dbReference>
<accession>A0A8C4QNE9</accession>
<evidence type="ECO:0000256" key="8">
    <source>
        <dbReference type="SAM" id="MobiDB-lite"/>
    </source>
</evidence>
<dbReference type="OMA" id="MNEVECK"/>
<evidence type="ECO:0000256" key="6">
    <source>
        <dbReference type="ARBA" id="ARBA00023212"/>
    </source>
</evidence>
<dbReference type="CDD" id="cd21748">
    <property type="entry name" value="Kp60-NTD"/>
    <property type="match status" value="1"/>
</dbReference>
<evidence type="ECO:0000256" key="2">
    <source>
        <dbReference type="ARBA" id="ARBA00022490"/>
    </source>
</evidence>
<keyword evidence="4" id="KW-0547">Nucleotide-binding</keyword>
<reference evidence="10" key="2">
    <citation type="submission" date="2025-09" db="UniProtKB">
        <authorList>
            <consortium name="Ensembl"/>
        </authorList>
    </citation>
    <scope>IDENTIFICATION</scope>
</reference>
<dbReference type="Gene3D" id="1.20.58.80">
    <property type="entry name" value="Phosphotransferase system, lactose/cellobiose-type IIA subunit"/>
    <property type="match status" value="1"/>
</dbReference>
<keyword evidence="6" id="KW-0206">Cytoskeleton</keyword>
<keyword evidence="3" id="KW-0493">Microtubule</keyword>
<dbReference type="AlphaFoldDB" id="A0A8C4QNE9"/>
<dbReference type="GeneTree" id="ENSGT00940000156638"/>
<dbReference type="Ensembl" id="ENSEBUT00000018734.1">
    <property type="protein sequence ID" value="ENSEBUP00000018158.1"/>
    <property type="gene ID" value="ENSEBUG00000011342.1"/>
</dbReference>
<keyword evidence="5" id="KW-0067">ATP-binding</keyword>
<dbReference type="Proteomes" id="UP000694388">
    <property type="component" value="Unplaced"/>
</dbReference>
<dbReference type="GO" id="GO:0005874">
    <property type="term" value="C:microtubule"/>
    <property type="evidence" value="ECO:0007669"/>
    <property type="project" value="UniProtKB-KW"/>
</dbReference>
<dbReference type="GO" id="GO:0016853">
    <property type="term" value="F:isomerase activity"/>
    <property type="evidence" value="ECO:0007669"/>
    <property type="project" value="UniProtKB-KW"/>
</dbReference>
<dbReference type="FunFam" id="1.20.58.80:FF:000003">
    <property type="entry name" value="Katanin p60 ATPase-containing subunit A1"/>
    <property type="match status" value="1"/>
</dbReference>
<proteinExistence type="predicted"/>
<dbReference type="GO" id="GO:0005524">
    <property type="term" value="F:ATP binding"/>
    <property type="evidence" value="ECO:0007669"/>
    <property type="project" value="UniProtKB-KW"/>
</dbReference>
<name>A0A8C4QNE9_EPTBU</name>
<organism evidence="10 11">
    <name type="scientific">Eptatretus burgeri</name>
    <name type="common">Inshore hagfish</name>
    <dbReference type="NCBI Taxonomy" id="7764"/>
    <lineage>
        <taxon>Eukaryota</taxon>
        <taxon>Metazoa</taxon>
        <taxon>Chordata</taxon>
        <taxon>Craniata</taxon>
        <taxon>Vertebrata</taxon>
        <taxon>Cyclostomata</taxon>
        <taxon>Myxini</taxon>
        <taxon>Myxiniformes</taxon>
        <taxon>Myxinidae</taxon>
        <taxon>Eptatretinae</taxon>
        <taxon>Eptatretus</taxon>
    </lineage>
</organism>
<feature type="domain" description="Katanin p60 ATPase-containing subunit A1 MIT" evidence="9">
    <location>
        <begin position="6"/>
        <end position="62"/>
    </location>
</feature>
<keyword evidence="2" id="KW-0963">Cytoplasm</keyword>
<evidence type="ECO:0000256" key="4">
    <source>
        <dbReference type="ARBA" id="ARBA00022741"/>
    </source>
</evidence>
<sequence length="118" mass="13308">MSLAEIDENVKLAREFALLGVYDTALVYYQGVVQQISTYTASLREPASWKCMNEVECKHVKDIIKTTSNFKIDNFPAPGQEQEEPTRDPDVWPAPTPPESRCTSGLQLGHSRTFTLLF</sequence>
<keyword evidence="11" id="KW-1185">Reference proteome</keyword>
<dbReference type="Pfam" id="PF21126">
    <property type="entry name" value="KATNA1_MIT"/>
    <property type="match status" value="1"/>
</dbReference>
<feature type="region of interest" description="Disordered" evidence="8">
    <location>
        <begin position="71"/>
        <end position="104"/>
    </location>
</feature>
<evidence type="ECO:0000256" key="1">
    <source>
        <dbReference type="ARBA" id="ARBA00004245"/>
    </source>
</evidence>
<reference evidence="10" key="1">
    <citation type="submission" date="2025-08" db="UniProtKB">
        <authorList>
            <consortium name="Ensembl"/>
        </authorList>
    </citation>
    <scope>IDENTIFICATION</scope>
</reference>
<comment type="subcellular location">
    <subcellularLocation>
        <location evidence="1">Cytoplasm</location>
        <location evidence="1">Cytoskeleton</location>
    </subcellularLocation>
</comment>
<dbReference type="GO" id="GO:0000226">
    <property type="term" value="P:microtubule cytoskeleton organization"/>
    <property type="evidence" value="ECO:0007669"/>
    <property type="project" value="UniProtKB-ARBA"/>
</dbReference>
<evidence type="ECO:0000313" key="11">
    <source>
        <dbReference type="Proteomes" id="UP000694388"/>
    </source>
</evidence>
<evidence type="ECO:0000259" key="9">
    <source>
        <dbReference type="Pfam" id="PF21126"/>
    </source>
</evidence>
<protein>
    <recommendedName>
        <fullName evidence="9">Katanin p60 ATPase-containing subunit A1 MIT domain-containing protein</fullName>
    </recommendedName>
</protein>